<reference evidence="1 2" key="1">
    <citation type="submission" date="2023-07" db="EMBL/GenBank/DDBJ databases">
        <title>Sorghum-associated microbial communities from plants grown in Nebraska, USA.</title>
        <authorList>
            <person name="Schachtman D."/>
        </authorList>
    </citation>
    <scope>NUCLEOTIDE SEQUENCE [LARGE SCALE GENOMIC DNA]</scope>
    <source>
        <strain evidence="1 2">BE107</strain>
    </source>
</reference>
<evidence type="ECO:0000313" key="1">
    <source>
        <dbReference type="EMBL" id="MDR6841547.1"/>
    </source>
</evidence>
<proteinExistence type="predicted"/>
<evidence type="ECO:0000313" key="2">
    <source>
        <dbReference type="Proteomes" id="UP001254759"/>
    </source>
</evidence>
<keyword evidence="2" id="KW-1185">Reference proteome</keyword>
<gene>
    <name evidence="1" type="ORF">J2W94_001832</name>
</gene>
<comment type="caution">
    <text evidence="1">The sequence shown here is derived from an EMBL/GenBank/DDBJ whole genome shotgun (WGS) entry which is preliminary data.</text>
</comment>
<protein>
    <submittedName>
        <fullName evidence="1">Uncharacterized protein</fullName>
    </submittedName>
</protein>
<name>A0ABU1RS04_9GAMM</name>
<accession>A0ABU1RS04</accession>
<sequence>MRFAAPTTSYELAVKQKGPASRGLSFFSGKGGTQPQVCGSSRTSSAHRRLNRTASILRISKARSLARNTSNSEAGAHVPCAPATKPCTQGAELQAQGYLLCAQGKLPCDSAFQPRPPGVGITFARLGARRASLSASRAKPFALRAELNVPRLTFRALRARIRALRTALVGFAARALRVADGLRPPDCRPSSHAHQAQPPPV</sequence>
<organism evidence="1 2">
    <name type="scientific">Pseudoxanthomonas sacheonensis</name>
    <dbReference type="NCBI Taxonomy" id="443615"/>
    <lineage>
        <taxon>Bacteria</taxon>
        <taxon>Pseudomonadati</taxon>
        <taxon>Pseudomonadota</taxon>
        <taxon>Gammaproteobacteria</taxon>
        <taxon>Lysobacterales</taxon>
        <taxon>Lysobacteraceae</taxon>
        <taxon>Pseudoxanthomonas</taxon>
    </lineage>
</organism>
<dbReference type="EMBL" id="JAVDTT010000002">
    <property type="protein sequence ID" value="MDR6841547.1"/>
    <property type="molecule type" value="Genomic_DNA"/>
</dbReference>
<dbReference type="Proteomes" id="UP001254759">
    <property type="component" value="Unassembled WGS sequence"/>
</dbReference>